<gene>
    <name evidence="1" type="ORF">RHMOL_Rhmol12G0108700</name>
</gene>
<evidence type="ECO:0000313" key="1">
    <source>
        <dbReference type="EMBL" id="KAI8527886.1"/>
    </source>
</evidence>
<protein>
    <submittedName>
        <fullName evidence="1">Uncharacterized protein</fullName>
    </submittedName>
</protein>
<reference evidence="1" key="1">
    <citation type="submission" date="2022-02" db="EMBL/GenBank/DDBJ databases">
        <title>Plant Genome Project.</title>
        <authorList>
            <person name="Zhang R.-G."/>
        </authorList>
    </citation>
    <scope>NUCLEOTIDE SEQUENCE</scope>
    <source>
        <strain evidence="1">AT1</strain>
    </source>
</reference>
<comment type="caution">
    <text evidence="1">The sequence shown here is derived from an EMBL/GenBank/DDBJ whole genome shotgun (WGS) entry which is preliminary data.</text>
</comment>
<organism evidence="1 2">
    <name type="scientific">Rhododendron molle</name>
    <name type="common">Chinese azalea</name>
    <name type="synonym">Azalea mollis</name>
    <dbReference type="NCBI Taxonomy" id="49168"/>
    <lineage>
        <taxon>Eukaryota</taxon>
        <taxon>Viridiplantae</taxon>
        <taxon>Streptophyta</taxon>
        <taxon>Embryophyta</taxon>
        <taxon>Tracheophyta</taxon>
        <taxon>Spermatophyta</taxon>
        <taxon>Magnoliopsida</taxon>
        <taxon>eudicotyledons</taxon>
        <taxon>Gunneridae</taxon>
        <taxon>Pentapetalae</taxon>
        <taxon>asterids</taxon>
        <taxon>Ericales</taxon>
        <taxon>Ericaceae</taxon>
        <taxon>Ericoideae</taxon>
        <taxon>Rhodoreae</taxon>
        <taxon>Rhododendron</taxon>
    </lineage>
</organism>
<accession>A0ACC0LHY2</accession>
<evidence type="ECO:0000313" key="2">
    <source>
        <dbReference type="Proteomes" id="UP001062846"/>
    </source>
</evidence>
<dbReference type="Proteomes" id="UP001062846">
    <property type="component" value="Chromosome 12"/>
</dbReference>
<keyword evidence="2" id="KW-1185">Reference proteome</keyword>
<proteinExistence type="predicted"/>
<sequence length="96" mass="10750">MGDSWFNCQKLRLPENFGLHKGMNFRCSIDLLGGRLSVGATLSYAHAVKDKSVITCIGDGSFQEFYSRTWQSIDLLDGVSNFSSSSPWLMPYSYVI</sequence>
<name>A0ACC0LHY2_RHOML</name>
<dbReference type="EMBL" id="CM046399">
    <property type="protein sequence ID" value="KAI8527886.1"/>
    <property type="molecule type" value="Genomic_DNA"/>
</dbReference>